<dbReference type="EMBL" id="JBHSBA010000015">
    <property type="protein sequence ID" value="MFC4128279.1"/>
    <property type="molecule type" value="Genomic_DNA"/>
</dbReference>
<accession>A0ABV8LDB7</accession>
<sequence length="216" mass="22845">MATDPLPDRPPTSHERQSGRSWDASYQDGPAPWDIGAPQPAVRRLAAAGGFAAPILDAGCGTGENALFLASLGLPVFGVDVAETAVRAAALTASDRGLDATFAVADALHLERLDRRFLTVLDCGLFHTFDTAERHAYVSSLAAATEPGGTLHILCFSDLAATPGPHPVSRAALAEPFDTDPRWQVVSIHPDTLRTRFSDASAAWLATIHRLAPDTD</sequence>
<dbReference type="PROSITE" id="PS51585">
    <property type="entry name" value="SAM_MT_TPMT"/>
    <property type="match status" value="1"/>
</dbReference>
<evidence type="ECO:0000256" key="2">
    <source>
        <dbReference type="ARBA" id="ARBA00022679"/>
    </source>
</evidence>
<dbReference type="RefSeq" id="WP_378554021.1">
    <property type="nucleotide sequence ID" value="NZ_JBHSBA010000015.1"/>
</dbReference>
<dbReference type="PANTHER" id="PTHR43464:SF19">
    <property type="entry name" value="UBIQUINONE BIOSYNTHESIS O-METHYLTRANSFERASE, MITOCHONDRIAL"/>
    <property type="match status" value="1"/>
</dbReference>
<evidence type="ECO:0000256" key="1">
    <source>
        <dbReference type="ARBA" id="ARBA00022603"/>
    </source>
</evidence>
<name>A0ABV8LDB7_9NOCA</name>
<evidence type="ECO:0000256" key="3">
    <source>
        <dbReference type="ARBA" id="ARBA00022691"/>
    </source>
</evidence>
<protein>
    <submittedName>
        <fullName evidence="6">Class I SAM-dependent methyltransferase</fullName>
        <ecNumber evidence="6">2.1.-.-</ecNumber>
    </submittedName>
</protein>
<gene>
    <name evidence="6" type="ORF">ACFOW8_25470</name>
</gene>
<reference evidence="7" key="1">
    <citation type="journal article" date="2019" name="Int. J. Syst. Evol. Microbiol.">
        <title>The Global Catalogue of Microorganisms (GCM) 10K type strain sequencing project: providing services to taxonomists for standard genome sequencing and annotation.</title>
        <authorList>
            <consortium name="The Broad Institute Genomics Platform"/>
            <consortium name="The Broad Institute Genome Sequencing Center for Infectious Disease"/>
            <person name="Wu L."/>
            <person name="Ma J."/>
        </authorList>
    </citation>
    <scope>NUCLEOTIDE SEQUENCE [LARGE SCALE GENOMIC DNA]</scope>
    <source>
        <strain evidence="7">CGMCC 4.7204</strain>
    </source>
</reference>
<dbReference type="EC" id="2.1.-.-" evidence="6"/>
<feature type="domain" description="Methyltransferase" evidence="5">
    <location>
        <begin position="55"/>
        <end position="149"/>
    </location>
</feature>
<dbReference type="Gene3D" id="3.40.50.150">
    <property type="entry name" value="Vaccinia Virus protein VP39"/>
    <property type="match status" value="1"/>
</dbReference>
<proteinExistence type="predicted"/>
<dbReference type="PANTHER" id="PTHR43464">
    <property type="entry name" value="METHYLTRANSFERASE"/>
    <property type="match status" value="1"/>
</dbReference>
<dbReference type="Pfam" id="PF13649">
    <property type="entry name" value="Methyltransf_25"/>
    <property type="match status" value="1"/>
</dbReference>
<dbReference type="GO" id="GO:0008168">
    <property type="term" value="F:methyltransferase activity"/>
    <property type="evidence" value="ECO:0007669"/>
    <property type="project" value="UniProtKB-KW"/>
</dbReference>
<keyword evidence="7" id="KW-1185">Reference proteome</keyword>
<dbReference type="InterPro" id="IPR029063">
    <property type="entry name" value="SAM-dependent_MTases_sf"/>
</dbReference>
<comment type="caution">
    <text evidence="6">The sequence shown here is derived from an EMBL/GenBank/DDBJ whole genome shotgun (WGS) entry which is preliminary data.</text>
</comment>
<dbReference type="SUPFAM" id="SSF53335">
    <property type="entry name" value="S-adenosyl-L-methionine-dependent methyltransferases"/>
    <property type="match status" value="1"/>
</dbReference>
<dbReference type="InterPro" id="IPR008854">
    <property type="entry name" value="TPMT"/>
</dbReference>
<dbReference type="CDD" id="cd02440">
    <property type="entry name" value="AdoMet_MTases"/>
    <property type="match status" value="1"/>
</dbReference>
<evidence type="ECO:0000259" key="5">
    <source>
        <dbReference type="Pfam" id="PF13649"/>
    </source>
</evidence>
<evidence type="ECO:0000313" key="7">
    <source>
        <dbReference type="Proteomes" id="UP001595767"/>
    </source>
</evidence>
<feature type="region of interest" description="Disordered" evidence="4">
    <location>
        <begin position="1"/>
        <end position="33"/>
    </location>
</feature>
<keyword evidence="2 6" id="KW-0808">Transferase</keyword>
<organism evidence="6 7">
    <name type="scientific">Nocardia rhizosphaerae</name>
    <dbReference type="NCBI Taxonomy" id="1691571"/>
    <lineage>
        <taxon>Bacteria</taxon>
        <taxon>Bacillati</taxon>
        <taxon>Actinomycetota</taxon>
        <taxon>Actinomycetes</taxon>
        <taxon>Mycobacteriales</taxon>
        <taxon>Nocardiaceae</taxon>
        <taxon>Nocardia</taxon>
    </lineage>
</organism>
<keyword evidence="1 6" id="KW-0489">Methyltransferase</keyword>
<evidence type="ECO:0000256" key="4">
    <source>
        <dbReference type="SAM" id="MobiDB-lite"/>
    </source>
</evidence>
<dbReference type="GO" id="GO:0032259">
    <property type="term" value="P:methylation"/>
    <property type="evidence" value="ECO:0007669"/>
    <property type="project" value="UniProtKB-KW"/>
</dbReference>
<keyword evidence="3" id="KW-0949">S-adenosyl-L-methionine</keyword>
<dbReference type="Proteomes" id="UP001595767">
    <property type="component" value="Unassembled WGS sequence"/>
</dbReference>
<evidence type="ECO:0000313" key="6">
    <source>
        <dbReference type="EMBL" id="MFC4128279.1"/>
    </source>
</evidence>
<dbReference type="InterPro" id="IPR041698">
    <property type="entry name" value="Methyltransf_25"/>
</dbReference>